<dbReference type="InterPro" id="IPR026854">
    <property type="entry name" value="VPS13_N"/>
</dbReference>
<evidence type="ECO:0000256" key="2">
    <source>
        <dbReference type="ARBA" id="ARBA00022448"/>
    </source>
</evidence>
<dbReference type="Pfam" id="PF00169">
    <property type="entry name" value="PH"/>
    <property type="match status" value="1"/>
</dbReference>
<dbReference type="InterPro" id="IPR001849">
    <property type="entry name" value="PH_domain"/>
</dbReference>
<dbReference type="Proteomes" id="UP001632038">
    <property type="component" value="Unassembled WGS sequence"/>
</dbReference>
<dbReference type="SMART" id="SM00233">
    <property type="entry name" value="PH"/>
    <property type="match status" value="1"/>
</dbReference>
<keyword evidence="2" id="KW-0813">Transport</keyword>
<evidence type="ECO:0000256" key="4">
    <source>
        <dbReference type="SAM" id="MobiDB-lite"/>
    </source>
</evidence>
<dbReference type="Pfam" id="PF25037">
    <property type="entry name" value="VPS13_C"/>
    <property type="match status" value="1"/>
</dbReference>
<dbReference type="InterPro" id="IPR009543">
    <property type="entry name" value="VPS13_VAB"/>
</dbReference>
<dbReference type="SUPFAM" id="SSF50729">
    <property type="entry name" value="PH domain-like"/>
    <property type="match status" value="1"/>
</dbReference>
<name>A0ABD3BPM5_9LAMI</name>
<gene>
    <name evidence="6" type="ORF">CASFOL_036988</name>
</gene>
<dbReference type="InterPro" id="IPR009291">
    <property type="entry name" value="Vps62"/>
</dbReference>
<protein>
    <recommendedName>
        <fullName evidence="5">PH domain-containing protein</fullName>
    </recommendedName>
</protein>
<dbReference type="Pfam" id="PF25036">
    <property type="entry name" value="VPS13_VAB"/>
    <property type="match status" value="2"/>
</dbReference>
<keyword evidence="3" id="KW-0445">Lipid transport</keyword>
<feature type="domain" description="PH" evidence="5">
    <location>
        <begin position="821"/>
        <end position="924"/>
    </location>
</feature>
<evidence type="ECO:0000256" key="1">
    <source>
        <dbReference type="ARBA" id="ARBA00006545"/>
    </source>
</evidence>
<feature type="region of interest" description="Disordered" evidence="4">
    <location>
        <begin position="2207"/>
        <end position="2226"/>
    </location>
</feature>
<evidence type="ECO:0000259" key="5">
    <source>
        <dbReference type="PROSITE" id="PS50003"/>
    </source>
</evidence>
<dbReference type="PANTHER" id="PTHR16166:SF137">
    <property type="entry name" value="PLECKSTRIN HOMOLOGY (PH) DOMAIN-CONTAINING PROTEIN"/>
    <property type="match status" value="1"/>
</dbReference>
<organism evidence="6 7">
    <name type="scientific">Castilleja foliolosa</name>
    <dbReference type="NCBI Taxonomy" id="1961234"/>
    <lineage>
        <taxon>Eukaryota</taxon>
        <taxon>Viridiplantae</taxon>
        <taxon>Streptophyta</taxon>
        <taxon>Embryophyta</taxon>
        <taxon>Tracheophyta</taxon>
        <taxon>Spermatophyta</taxon>
        <taxon>Magnoliopsida</taxon>
        <taxon>eudicotyledons</taxon>
        <taxon>Gunneridae</taxon>
        <taxon>Pentapetalae</taxon>
        <taxon>asterids</taxon>
        <taxon>lamiids</taxon>
        <taxon>Lamiales</taxon>
        <taxon>Orobanchaceae</taxon>
        <taxon>Pedicularideae</taxon>
        <taxon>Castillejinae</taxon>
        <taxon>Castilleja</taxon>
    </lineage>
</organism>
<proteinExistence type="inferred from homology"/>
<accession>A0ABD3BPM5</accession>
<comment type="caution">
    <text evidence="6">The sequence shown here is derived from an EMBL/GenBank/DDBJ whole genome shotgun (WGS) entry which is preliminary data.</text>
</comment>
<dbReference type="PANTHER" id="PTHR16166">
    <property type="entry name" value="VACUOLAR PROTEIN SORTING-ASSOCIATED PROTEIN VPS13"/>
    <property type="match status" value="1"/>
</dbReference>
<dbReference type="Gene3D" id="2.30.29.30">
    <property type="entry name" value="Pleckstrin-homology domain (PH domain)/Phosphotyrosine-binding domain (PTB)"/>
    <property type="match status" value="1"/>
</dbReference>
<dbReference type="Pfam" id="PF06101">
    <property type="entry name" value="Vps62"/>
    <property type="match status" value="3"/>
</dbReference>
<evidence type="ECO:0000313" key="7">
    <source>
        <dbReference type="Proteomes" id="UP001632038"/>
    </source>
</evidence>
<dbReference type="InterPro" id="IPR056748">
    <property type="entry name" value="VPS13-like_C"/>
</dbReference>
<dbReference type="InterPro" id="IPR011993">
    <property type="entry name" value="PH-like_dom_sf"/>
</dbReference>
<sequence>MLEDQVAYLLQRYLGNYVRGLNKEALKISVWQGDVELTNMQLKPEALNALKLPVKVKAGFLGSVKLKVPWSRLGQDPVLVYLDRIFLLAEPATHVEESNEDSIQEVKKNRIRETEMKLLESQQLLNSEMDLTILSLLVDSISKNKSWLGSLINTVIGNLKLSISNIHIRYEDLESNPGHPFAAGLTLDKLSAFAVDDNGEETFITGGALERIQKSVELERMAIYLDSDVIPWHIEKPWEDLLPSEWGQIFKFGTAGGKPATDYLEKHSYVLEPVSGNATYSKDRSDASSRSGQPLQNAVVNLDDVTLCLSKTGYRDLLKLADNFTAFNQRLNYAHYRPRVTVKTDPKSWWKYAHRAVTDQMKKASGKMSWEQVLRYAKLRKRYITLYAALLKSDLNRAVVDDNDDIEELDRELDIEIVIQWRMLAHKFVEQSVGSDYLKEQKAKKSWWSFGWTSQPIKDESEPGILTDEDWTRLNDIIGYKEGDDEQLSTHDNVNLPYFSLSFHMKHNASKLTDSQECLADLSCDNLECYIKLYPESKIVDLKLGSYRLLSPNGLLAASEIVSNSLVAVFCYKPLDADVDWSLVAKASPCYVTYLKDSINQIINFFQSSAPVSQTLVRETASAVQMTIDEVKRTAAKQVNMALKDRSRFLLDLDIAAPKITIPAEFYPDSVHPTKLLIDLGKLVIRSQDDAEYASPEEMNMYSQFDMVLRDVSAFLVDGDYSWNQASLNRSDGSSKRGFVSFLPVIDRCAVYLKLQQIRSPVASFPLTRLAMRLPSLGFHFSPSRYHRLMQVAKLFQGDHVDHPDLVCPWDEADFADWLYHLARKGVGGREAVWQRRYFCIVGPFLYMLDNPQSRNYKQYFSLRGKHISQPPSDLLGNVAHILAVGDAESNYLKVVEDANALILRCDSETSRETWQSYLQGAIYRASLTAPVTGLVETLSDSEDSEVNSHDSTNSSVTETLLLIGVLDELKISFSYCSLHDQSFMKMLLAEEKRLLEFRAIGGHVELSIRANDLFIGTVLKALEIEDLVCRKGASQVYLARSFIRNADAPSLLENTDNLTRANSEGDDEFYEASENLNDSVGSPMTPGDETDRMSSRIITESDYSYMKAPSFTRVAGILPFDGTHMEDGQKEVTDASDSFVKAQIVILDQNSPLYSSVDTKVAVTLSTLSFYCRRPAILAIMEFVNAINIQDDSVQDDSCETPNDTSPTAFVPDDTPKEIVNDGVSSAPMEEPVVKSLLGRGKSRVVFCLLLNMSRAEIFLMKENESKLATLAQDNLLTDIKVFPSSFSIKASLGNLRISDDSLHSSHIYFWACDMRNPGGSSFVELVFCSFSADDDDYEGYDYSLFGELSEVRVVYLNRFLQEVISYFMGLVPNNNKDVIQIEDQVTNSQKWLTRSEIEGSPAMKLDLSLKKPIIVMPQRTNSLDYLKLDVVQITVQNSCRWFGGSKSDIKAVHVDILEIRVEDINLNVGSGSEIGESIIQDVKGVSFIIQRSLRDISHQVPSLEVAITIEELKAALSNKEYEIIMECAQSNISETPNSVPPLNNESMSPIIDLAAHTGNQGLDRAQSETRAREILVATVVSVRIDMVELCLHYGVTRDASLATLQVSGVWLLYKSNTVGEGSLSATLKDLIVVDDREGTEKELRLAIGKPDVNEHNSSQSLPENMDHNAENNHLADRARKYTPAILILDAKFLENSTSLSLCIQRPQLLVALDFLLAIVEFFVPTVRGEPVSDVNANTSHFLDALILDQPIFYQPSAEFSISPQKPLVADDERFDLFIYDGKGGTLYLKDRQGSNLSCPSREALVYVGNGKKLQFRNVMIRSGSYFDSCILLGANSSYSANENDNVFMEEDNGSPSDNTSGRSTTAVAPLNVVPGRSAQLIFELQAIGPELTFYNKSRNAGQDIFSNKLLHAQMDTFCRLVLNGNTVEISAEVVDLTMESNGITVLEPFDASLKFSNASEKTSIQLVVSEVFMNFSFSILRLFLAVEEDILSFLRTTSKNSTVLCSEFDRIGTITSPDNELVYAFWRPRAPTGFAVLGDYLTPIDKPPTKGVIAVNTSLIRVKRPKSFTLVWPLSSSNDDLRAEGLGSTELTEDKGSSDGDTTCSIWLPEAPKGYVALGCVASPGSAKPPTSSVFCILASLVSPCGLRDCISIGSGFRCPNLAFWRVDNAFGTFLPSDPATLSLTQRAYELRQLYVGLPQISSEKLEGSGNQASTSVGNDSIQSERSSAVNSRQRFETVATFRLIWWNQGSGSRKKLSVWRPVVPEGMVYFGDIAVQGYEPPNTCVVFQESEDYDLYKAPSDFQLVGHIKKQRRTDSMSFWMPQAPPGFVTLGCIACKGTPKQSDFLSLKCIRTDVVSADQFLDPCVWDTSDSKFTRESFSIWTTGNDLGTFIVWNGLKKPPKRFALKLSGLDIPSGSDDTVIGIEIRTFSAALFDDYGGLIVPLCNISLSGIGFSLNGRSDCLMSAVSFSLAARSYNDKYDSWEPLVEPVDGSLRYRYNPNAPGVASELRIASTRDLNLNVSVSNANMLLQAYASWNNLSHIKESHEEANSPTSNGGSIIAVHQKRSYHVVPQNKLGKDIFIRASAVKGLPDIIKMPAGDRKVLKLPAPKNMLDSHLKGNILKKPRLMVTIIVAEAELLKLESLCSHQYSVGIRVYDDQSHPSQSYLNRQYARTRGTAPDDDSSDVEFVKWDEVFFFKVDSVECCMLEITVNETGRGEPVGCYTSSLEQLNVSQSNSKSNNRPIGFMWLELSPGESLHNARNKKFGRIRCAVFLPPRPEIENFEKSHDRYRQPGTIQISPTAEGPWTILRLNYGSPAACWRLGNDVVASEVSVNDGNRYVNIRSLVSVRNNTDFTLDFFLKLGTANGANSGIVESIKAPYDGSEFATDEQFESQKFNSTLGWVPCTNFEEGISGVVLPSGWEWVDEWQIDNSSVNTVGGWVYAPDFESLKWPESYNSLKYVNYARQRRWIRNRKRASEGVKAEIIVGPIEPGESVSLPLPCVSQSALYMFHLKPSNMEGGNQYSWSSVVDMPAQSEDVENSKEVPEICLSALSESEKLLHCPVNSGSPSSSLRGVWFCLSIKATEIAKDIRFNPIQDWTIVVKPPVSIANYLPLMAETSLLEMQASGHFISCYRGLSSPGESVNVYNADIRNPLYFSLLPQRGWLPIHEAILLSHPTNSPSKTISLRSSVSGRIVQIILEHNHTNESSLQPRIIKVYSPYWFGIARCPPLAFKLVDISAGRSKKNPLSFQTKRVKEVVLEEITEEEMREGYTIASALNFKSLGLAASIGQSGGEQFGPVKDLSPLGDMDGSLDLFAYNDEGNCMQLFVSSKPCPYQSVPTKVISVRPFMTFTNRVGQSLLLKFSTEDEPKTLRVSDTRVSFVHRKADGPSIIQVRLHDTDWSYPIQIVKEDTFSLALKKNNGTRRFLRTEIRGYEEGSRFIVVFRVGSANGPIRIENRTRNNTIGVRQTGFGDDAWVPVEPLSTVNFSWEDPYGQAVIDTEVYGDINTGIHKFDLDKAGVSSFDNSSSLFLHVANIGDIKVVRFLNLHSVLPKPKEGSGPLMLDGNWGDTRIQAKIPEKGSPMELILELGVIGISIIDHRPRELAYLYVEKLFISYSTGYDGGTTSRFKLILGYIQLDNQLPLSVMPVFLAPEQTPDVHHPVFKMTITICNENLDGLQIYPYVYIRVIDKSWRLSIHEPIIWALVDFYNNLQLDRVPQNSKVTQVDPEIRVDLIDISEVRLKVSLETAPAQRPHGLLGVWSPILSAVGNTFKIQVHLRKVTHTDRFLRKSSVISAIGNRIWRDLIHNPLHLIFSVDVLGMTSSTLASLSRGFAELSTDGKFLKLRSKQVWSRRITGVGDGIVQGTEALAQGVAFGVSGVVRKPVESARQNGLLGLAHGLGQAFLGFFVQPVSGALDFFSLTVDGIGASCSRCLEILNNKRDFQRIRNPRAFHADHVLREYSEREALGQMILYLAEASRNLGCTEIFREPSKFAWSDCYEEYFVVPYQRIVLVTNRRVMLLQCMAPDSMDRRPCKISWDVPWEEVMALELAKAGHNIPSHLIIHLKSFKRGESFVRVIKCNSEQLPEEREPQAVRVCSVVCRIWKAHQNSLKQVSSSQRHVPLTWSELDVKESHKQQHGAIITSRKISYSGSVSNEQRFVEHSINFSRIWSSERESKGRCTMCRKQGLESGEICSIWRPVCPDGYVSIGDIARCGSHPPTVAAIYRNSDKLFVFPVGYDLVWRNCLDDYKSGVSIWHPRAPEGYVSLGCVAVPDYAEPKLDSVYCVAESLCEETVFEDQKIWFAPESYPWACHIYQSRTDALQFVALRQPREESQWKPKRVIDNLQLSSEAQ</sequence>
<evidence type="ECO:0000313" key="6">
    <source>
        <dbReference type="EMBL" id="KAL3619418.1"/>
    </source>
</evidence>
<keyword evidence="7" id="KW-1185">Reference proteome</keyword>
<dbReference type="EMBL" id="JAVIJP010000069">
    <property type="protein sequence ID" value="KAL3619418.1"/>
    <property type="molecule type" value="Genomic_DNA"/>
</dbReference>
<evidence type="ECO:0000256" key="3">
    <source>
        <dbReference type="ARBA" id="ARBA00023055"/>
    </source>
</evidence>
<comment type="similarity">
    <text evidence="1">Belongs to the VPS13 family.</text>
</comment>
<dbReference type="PROSITE" id="PS50003">
    <property type="entry name" value="PH_DOMAIN"/>
    <property type="match status" value="1"/>
</dbReference>
<reference evidence="7" key="1">
    <citation type="journal article" date="2024" name="IScience">
        <title>Strigolactones Initiate the Formation of Haustorium-like Structures in Castilleja.</title>
        <authorList>
            <person name="Buerger M."/>
            <person name="Peterson D."/>
            <person name="Chory J."/>
        </authorList>
    </citation>
    <scope>NUCLEOTIDE SEQUENCE [LARGE SCALE GENOMIC DNA]</scope>
</reference>
<dbReference type="GO" id="GO:0006869">
    <property type="term" value="P:lipid transport"/>
    <property type="evidence" value="ECO:0007669"/>
    <property type="project" value="UniProtKB-KW"/>
</dbReference>
<feature type="compositionally biased region" description="Polar residues" evidence="4">
    <location>
        <begin position="2211"/>
        <end position="2226"/>
    </location>
</feature>
<dbReference type="InterPro" id="IPR026847">
    <property type="entry name" value="VPS13"/>
</dbReference>
<dbReference type="Pfam" id="PF12624">
    <property type="entry name" value="VPS13_N"/>
    <property type="match status" value="1"/>
</dbReference>